<evidence type="ECO:0000313" key="2">
    <source>
        <dbReference type="EMBL" id="PKY00233.1"/>
    </source>
</evidence>
<name>A0A2I1CRI1_ASPC2</name>
<dbReference type="GeneID" id="36548077"/>
<sequence length="65" mass="7298">MSYQQPPPGQYYPPPGGYAPPPPQPMQYQQAPPPEPSKDRGCLMGWSYHGYVLLFPVRGGLRVLR</sequence>
<dbReference type="VEuPathDB" id="FungiDB:P168DRAFT_322297"/>
<protein>
    <recommendedName>
        <fullName evidence="4">Cysteine-rich transmembrane CYSTM domain-containing protein</fullName>
    </recommendedName>
</protein>
<comment type="caution">
    <text evidence="2">The sequence shown here is derived from an EMBL/GenBank/DDBJ whole genome shotgun (WGS) entry which is preliminary data.</text>
</comment>
<keyword evidence="3" id="KW-1185">Reference proteome</keyword>
<evidence type="ECO:0008006" key="4">
    <source>
        <dbReference type="Google" id="ProtNLM"/>
    </source>
</evidence>
<feature type="region of interest" description="Disordered" evidence="1">
    <location>
        <begin position="1"/>
        <end position="39"/>
    </location>
</feature>
<feature type="compositionally biased region" description="Pro residues" evidence="1">
    <location>
        <begin position="1"/>
        <end position="35"/>
    </location>
</feature>
<dbReference type="RefSeq" id="XP_024688827.1">
    <property type="nucleotide sequence ID" value="XM_024840553.1"/>
</dbReference>
<dbReference type="Proteomes" id="UP000234254">
    <property type="component" value="Unassembled WGS sequence"/>
</dbReference>
<organism evidence="2 3">
    <name type="scientific">Aspergillus campestris (strain IBT 28561)</name>
    <dbReference type="NCBI Taxonomy" id="1392248"/>
    <lineage>
        <taxon>Eukaryota</taxon>
        <taxon>Fungi</taxon>
        <taxon>Dikarya</taxon>
        <taxon>Ascomycota</taxon>
        <taxon>Pezizomycotina</taxon>
        <taxon>Eurotiomycetes</taxon>
        <taxon>Eurotiomycetidae</taxon>
        <taxon>Eurotiales</taxon>
        <taxon>Aspergillaceae</taxon>
        <taxon>Aspergillus</taxon>
        <taxon>Aspergillus subgen. Circumdati</taxon>
    </lineage>
</organism>
<evidence type="ECO:0000313" key="3">
    <source>
        <dbReference type="Proteomes" id="UP000234254"/>
    </source>
</evidence>
<dbReference type="EMBL" id="MSFM01000015">
    <property type="protein sequence ID" value="PKY00233.1"/>
    <property type="molecule type" value="Genomic_DNA"/>
</dbReference>
<evidence type="ECO:0000256" key="1">
    <source>
        <dbReference type="SAM" id="MobiDB-lite"/>
    </source>
</evidence>
<gene>
    <name evidence="2" type="ORF">P168DRAFT_322297</name>
</gene>
<dbReference type="AlphaFoldDB" id="A0A2I1CRI1"/>
<accession>A0A2I1CRI1</accession>
<proteinExistence type="predicted"/>
<reference evidence="2" key="1">
    <citation type="submission" date="2016-12" db="EMBL/GenBank/DDBJ databases">
        <title>The genomes of Aspergillus section Nigri reveals drivers in fungal speciation.</title>
        <authorList>
            <consortium name="DOE Joint Genome Institute"/>
            <person name="Vesth T.C."/>
            <person name="Nybo J."/>
            <person name="Theobald S."/>
            <person name="Brandl J."/>
            <person name="Frisvad J.C."/>
            <person name="Nielsen K.F."/>
            <person name="Lyhne E.K."/>
            <person name="Kogle M.E."/>
            <person name="Kuo A."/>
            <person name="Riley R."/>
            <person name="Clum A."/>
            <person name="Nolan M."/>
            <person name="Lipzen A."/>
            <person name="Salamov A."/>
            <person name="Henrissat B."/>
            <person name="Wiebenga A."/>
            <person name="De vries R.P."/>
            <person name="Grigoriev I.V."/>
            <person name="Mortensen U.H."/>
            <person name="Andersen M.R."/>
            <person name="Baker S.E."/>
        </authorList>
    </citation>
    <scope>NUCLEOTIDE SEQUENCE</scope>
    <source>
        <strain evidence="2">IBT 28561</strain>
    </source>
</reference>